<protein>
    <recommendedName>
        <fullName evidence="4">ABC-2 type transport system permease protein</fullName>
    </recommendedName>
</protein>
<name>A0ABQ3GKN6_9MICC</name>
<evidence type="ECO:0000313" key="2">
    <source>
        <dbReference type="EMBL" id="GHD11473.1"/>
    </source>
</evidence>
<keyword evidence="1" id="KW-0472">Membrane</keyword>
<evidence type="ECO:0008006" key="4">
    <source>
        <dbReference type="Google" id="ProtNLM"/>
    </source>
</evidence>
<gene>
    <name evidence="2" type="ORF">GCM10008096_26140</name>
</gene>
<keyword evidence="1" id="KW-0812">Transmembrane</keyword>
<feature type="transmembrane region" description="Helical" evidence="1">
    <location>
        <begin position="82"/>
        <end position="108"/>
    </location>
</feature>
<feature type="transmembrane region" description="Helical" evidence="1">
    <location>
        <begin position="207"/>
        <end position="225"/>
    </location>
</feature>
<feature type="transmembrane region" description="Helical" evidence="1">
    <location>
        <begin position="135"/>
        <end position="158"/>
    </location>
</feature>
<evidence type="ECO:0000256" key="1">
    <source>
        <dbReference type="SAM" id="Phobius"/>
    </source>
</evidence>
<comment type="caution">
    <text evidence="2">The sequence shown here is derived from an EMBL/GenBank/DDBJ whole genome shotgun (WGS) entry which is preliminary data.</text>
</comment>
<evidence type="ECO:0000313" key="3">
    <source>
        <dbReference type="Proteomes" id="UP000642819"/>
    </source>
</evidence>
<sequence length="292" mass="30188">MTATAETPLRNRDRGRGVVHPSSFVRVLRAETIKFFTIPSPVVLMICSVVLMIGIGALAALASGSMAAMMAENPDMGGEMPAMSAVSALFGGVGFVQLIVGSLGVIVGSSEFSTGLARTTFTAVPRRLNVLGAKIVVLAVAAAVVTLVGTALSAVAIWPIAENYSMSFDVWDPQTLQGLWTTMAYLVCVTLIGLALGMLLRNAAGGIVILAALLFVLPLALNMIGHDITTTLAMYLPDAAYTAISGVGPSAAEAEAMGLPAPLEVWQGWLALGAWAALPTIAAGAVLHRRDI</sequence>
<dbReference type="RefSeq" id="WP_189351021.1">
    <property type="nucleotide sequence ID" value="NZ_BMXK01000011.1"/>
</dbReference>
<keyword evidence="3" id="KW-1185">Reference proteome</keyword>
<feature type="transmembrane region" description="Helical" evidence="1">
    <location>
        <begin position="266"/>
        <end position="287"/>
    </location>
</feature>
<reference evidence="3" key="1">
    <citation type="journal article" date="2019" name="Int. J. Syst. Evol. Microbiol.">
        <title>The Global Catalogue of Microorganisms (GCM) 10K type strain sequencing project: providing services to taxonomists for standard genome sequencing and annotation.</title>
        <authorList>
            <consortium name="The Broad Institute Genomics Platform"/>
            <consortium name="The Broad Institute Genome Sequencing Center for Infectious Disease"/>
            <person name="Wu L."/>
            <person name="Ma J."/>
        </authorList>
    </citation>
    <scope>NUCLEOTIDE SEQUENCE [LARGE SCALE GENOMIC DNA]</scope>
    <source>
        <strain evidence="3">KCTC 19466</strain>
    </source>
</reference>
<organism evidence="2 3">
    <name type="scientific">Zhihengliuella salsuginis</name>
    <dbReference type="NCBI Taxonomy" id="578222"/>
    <lineage>
        <taxon>Bacteria</taxon>
        <taxon>Bacillati</taxon>
        <taxon>Actinomycetota</taxon>
        <taxon>Actinomycetes</taxon>
        <taxon>Micrococcales</taxon>
        <taxon>Micrococcaceae</taxon>
        <taxon>Zhihengliuella</taxon>
    </lineage>
</organism>
<accession>A0ABQ3GKN6</accession>
<keyword evidence="1" id="KW-1133">Transmembrane helix</keyword>
<dbReference type="EMBL" id="BMXK01000011">
    <property type="protein sequence ID" value="GHD11473.1"/>
    <property type="molecule type" value="Genomic_DNA"/>
</dbReference>
<proteinExistence type="predicted"/>
<dbReference type="Proteomes" id="UP000642819">
    <property type="component" value="Unassembled WGS sequence"/>
</dbReference>
<feature type="transmembrane region" description="Helical" evidence="1">
    <location>
        <begin position="178"/>
        <end position="200"/>
    </location>
</feature>
<feature type="transmembrane region" description="Helical" evidence="1">
    <location>
        <begin position="42"/>
        <end position="62"/>
    </location>
</feature>